<evidence type="ECO:0000259" key="11">
    <source>
        <dbReference type="PROSITE" id="PS51294"/>
    </source>
</evidence>
<dbReference type="SMART" id="SM00717">
    <property type="entry name" value="SANT"/>
    <property type="match status" value="2"/>
</dbReference>
<dbReference type="SUPFAM" id="SSF46689">
    <property type="entry name" value="Homeodomain-like"/>
    <property type="match status" value="1"/>
</dbReference>
<evidence type="ECO:0000256" key="1">
    <source>
        <dbReference type="ARBA" id="ARBA00004123"/>
    </source>
</evidence>
<proteinExistence type="predicted"/>
<dbReference type="GO" id="GO:0003677">
    <property type="term" value="F:DNA binding"/>
    <property type="evidence" value="ECO:0007669"/>
    <property type="project" value="UniProtKB-KW"/>
</dbReference>
<dbReference type="InterPro" id="IPR009057">
    <property type="entry name" value="Homeodomain-like_sf"/>
</dbReference>
<dbReference type="FunFam" id="1.10.10.60:FF:000302">
    <property type="entry name" value="Transcription factor TT2"/>
    <property type="match status" value="1"/>
</dbReference>
<dbReference type="AlphaFoldDB" id="A0A2N9IMI0"/>
<accession>A0A2N9IMI0</accession>
<dbReference type="PROSITE" id="PS51294">
    <property type="entry name" value="HTH_MYB"/>
    <property type="match status" value="2"/>
</dbReference>
<evidence type="ECO:0000313" key="12">
    <source>
        <dbReference type="EMBL" id="SPD25688.1"/>
    </source>
</evidence>
<organism evidence="12">
    <name type="scientific">Fagus sylvatica</name>
    <name type="common">Beechnut</name>
    <dbReference type="NCBI Taxonomy" id="28930"/>
    <lineage>
        <taxon>Eukaryota</taxon>
        <taxon>Viridiplantae</taxon>
        <taxon>Streptophyta</taxon>
        <taxon>Embryophyta</taxon>
        <taxon>Tracheophyta</taxon>
        <taxon>Spermatophyta</taxon>
        <taxon>Magnoliopsida</taxon>
        <taxon>eudicotyledons</taxon>
        <taxon>Gunneridae</taxon>
        <taxon>Pentapetalae</taxon>
        <taxon>rosids</taxon>
        <taxon>fabids</taxon>
        <taxon>Fagales</taxon>
        <taxon>Fagaceae</taxon>
        <taxon>Fagus</taxon>
    </lineage>
</organism>
<dbReference type="GO" id="GO:0005634">
    <property type="term" value="C:nucleus"/>
    <property type="evidence" value="ECO:0007669"/>
    <property type="project" value="UniProtKB-SubCell"/>
</dbReference>
<dbReference type="Gene3D" id="1.10.10.60">
    <property type="entry name" value="Homeodomain-like"/>
    <property type="match status" value="2"/>
</dbReference>
<dbReference type="InterPro" id="IPR001005">
    <property type="entry name" value="SANT/Myb"/>
</dbReference>
<feature type="compositionally biased region" description="Polar residues" evidence="9">
    <location>
        <begin position="113"/>
        <end position="127"/>
    </location>
</feature>
<keyword evidence="5" id="KW-0010">Activator</keyword>
<feature type="domain" description="Myb-like" evidence="10">
    <location>
        <begin position="9"/>
        <end position="61"/>
    </location>
</feature>
<dbReference type="InterPro" id="IPR015495">
    <property type="entry name" value="Myb_TF_plants"/>
</dbReference>
<dbReference type="CDD" id="cd00167">
    <property type="entry name" value="SANT"/>
    <property type="match status" value="2"/>
</dbReference>
<keyword evidence="7" id="KW-0539">Nucleus</keyword>
<dbReference type="PANTHER" id="PTHR47999">
    <property type="entry name" value="TRANSCRIPTION FACTOR MYB8-RELATED-RELATED"/>
    <property type="match status" value="1"/>
</dbReference>
<evidence type="ECO:0000259" key="10">
    <source>
        <dbReference type="PROSITE" id="PS50090"/>
    </source>
</evidence>
<evidence type="ECO:0000256" key="5">
    <source>
        <dbReference type="ARBA" id="ARBA00023159"/>
    </source>
</evidence>
<evidence type="ECO:0000256" key="9">
    <source>
        <dbReference type="SAM" id="MobiDB-lite"/>
    </source>
</evidence>
<keyword evidence="6" id="KW-0804">Transcription</keyword>
<feature type="domain" description="HTH myb-type" evidence="11">
    <location>
        <begin position="62"/>
        <end position="116"/>
    </location>
</feature>
<keyword evidence="4" id="KW-0238">DNA-binding</keyword>
<feature type="domain" description="HTH myb-type" evidence="11">
    <location>
        <begin position="9"/>
        <end position="61"/>
    </location>
</feature>
<protein>
    <recommendedName>
        <fullName evidence="8">Myb-related protein 123</fullName>
    </recommendedName>
</protein>
<evidence type="ECO:0000256" key="2">
    <source>
        <dbReference type="ARBA" id="ARBA00022737"/>
    </source>
</evidence>
<dbReference type="PANTHER" id="PTHR47999:SF86">
    <property type="entry name" value="MYB-RELATED PROTEIN MYB4-LIKE"/>
    <property type="match status" value="1"/>
</dbReference>
<dbReference type="FunFam" id="1.10.10.60:FF:000001">
    <property type="entry name" value="MYB-related transcription factor"/>
    <property type="match status" value="1"/>
</dbReference>
<evidence type="ECO:0000256" key="3">
    <source>
        <dbReference type="ARBA" id="ARBA00023015"/>
    </source>
</evidence>
<comment type="subcellular location">
    <subcellularLocation>
        <location evidence="1">Nucleus</location>
    </subcellularLocation>
</comment>
<reference evidence="12" key="1">
    <citation type="submission" date="2018-02" db="EMBL/GenBank/DDBJ databases">
        <authorList>
            <person name="Cohen D.B."/>
            <person name="Kent A.D."/>
        </authorList>
    </citation>
    <scope>NUCLEOTIDE SEQUENCE</scope>
</reference>
<evidence type="ECO:0000256" key="8">
    <source>
        <dbReference type="ARBA" id="ARBA00083772"/>
    </source>
</evidence>
<name>A0A2N9IMI0_FAGSY</name>
<evidence type="ECO:0000256" key="4">
    <source>
        <dbReference type="ARBA" id="ARBA00023125"/>
    </source>
</evidence>
<dbReference type="EMBL" id="OIVN01006127">
    <property type="protein sequence ID" value="SPD25688.1"/>
    <property type="molecule type" value="Genomic_DNA"/>
</dbReference>
<sequence>MGRSPCCSKEGMNRGAWTAQEDKILTEYIRIHGEGKWRNLPKRAGLKRCGKSCRLRWLNYLRPDIKRGNISPDEEELIIRLHKLLGNRWSLIAGRLPGRTDNEIKNYWNTNLGKKVQDQQSPAQTPKLSRHSNENNLKMSSKTNMSLNKVSTISTSKMASHVIRTKAIRCSKVFLTPQPSQHEHFINTNELRAGQILDGQLSINKAVESDTYGEFFSFASGGEDNMNDPNSLDFMTNFNMGEICLTDLLSSDFSDMCDIINYSNDARNDLSPSSEQQQQQQLMLSEEMLQDWSGSNCLQPNVASNLQSLASILDSGDEWLGQ</sequence>
<feature type="region of interest" description="Disordered" evidence="9">
    <location>
        <begin position="113"/>
        <end position="142"/>
    </location>
</feature>
<keyword evidence="3" id="KW-0805">Transcription regulation</keyword>
<dbReference type="InterPro" id="IPR017930">
    <property type="entry name" value="Myb_dom"/>
</dbReference>
<gene>
    <name evidence="12" type="ORF">FSB_LOCUS53570</name>
</gene>
<dbReference type="Pfam" id="PF00249">
    <property type="entry name" value="Myb_DNA-binding"/>
    <property type="match status" value="2"/>
</dbReference>
<evidence type="ECO:0000256" key="6">
    <source>
        <dbReference type="ARBA" id="ARBA00023163"/>
    </source>
</evidence>
<keyword evidence="2" id="KW-0677">Repeat</keyword>
<dbReference type="PROSITE" id="PS50090">
    <property type="entry name" value="MYB_LIKE"/>
    <property type="match status" value="2"/>
</dbReference>
<feature type="domain" description="Myb-like" evidence="10">
    <location>
        <begin position="62"/>
        <end position="112"/>
    </location>
</feature>
<evidence type="ECO:0000256" key="7">
    <source>
        <dbReference type="ARBA" id="ARBA00023242"/>
    </source>
</evidence>